<protein>
    <submittedName>
        <fullName evidence="2">Uncharacterized protein</fullName>
    </submittedName>
</protein>
<evidence type="ECO:0000313" key="2">
    <source>
        <dbReference type="EMBL" id="GAW27185.1"/>
    </source>
</evidence>
<keyword evidence="3" id="KW-1185">Reference proteome</keyword>
<feature type="compositionally biased region" description="Acidic residues" evidence="1">
    <location>
        <begin position="10"/>
        <end position="29"/>
    </location>
</feature>
<gene>
    <name evidence="2" type="ORF">SAMD00023353_8000230</name>
</gene>
<dbReference type="EMBL" id="DF977525">
    <property type="protein sequence ID" value="GAW27185.1"/>
    <property type="molecule type" value="Genomic_DNA"/>
</dbReference>
<evidence type="ECO:0000313" key="3">
    <source>
        <dbReference type="Proteomes" id="UP000054516"/>
    </source>
</evidence>
<reference evidence="2" key="1">
    <citation type="submission" date="2016-03" db="EMBL/GenBank/DDBJ databases">
        <title>Draft genome sequence of Rosellinia necatrix.</title>
        <authorList>
            <person name="Kanematsu S."/>
        </authorList>
    </citation>
    <scope>NUCLEOTIDE SEQUENCE [LARGE SCALE GENOMIC DNA]</scope>
    <source>
        <strain evidence="2">W97</strain>
    </source>
</reference>
<dbReference type="AlphaFoldDB" id="A0A1S8AB81"/>
<proteinExistence type="predicted"/>
<name>A0A1S8AB81_ROSNE</name>
<feature type="region of interest" description="Disordered" evidence="1">
    <location>
        <begin position="1"/>
        <end position="30"/>
    </location>
</feature>
<evidence type="ECO:0000256" key="1">
    <source>
        <dbReference type="SAM" id="MobiDB-lite"/>
    </source>
</evidence>
<dbReference type="Proteomes" id="UP000054516">
    <property type="component" value="Unassembled WGS sequence"/>
</dbReference>
<organism evidence="2">
    <name type="scientific">Rosellinia necatrix</name>
    <name type="common">White root-rot fungus</name>
    <dbReference type="NCBI Taxonomy" id="77044"/>
    <lineage>
        <taxon>Eukaryota</taxon>
        <taxon>Fungi</taxon>
        <taxon>Dikarya</taxon>
        <taxon>Ascomycota</taxon>
        <taxon>Pezizomycotina</taxon>
        <taxon>Sordariomycetes</taxon>
        <taxon>Xylariomycetidae</taxon>
        <taxon>Xylariales</taxon>
        <taxon>Xylariaceae</taxon>
        <taxon>Rosellinia</taxon>
    </lineage>
</organism>
<accession>A0A1S8AB81</accession>
<sequence>MSHCDGRFDNDEEQDEEEEEKKNEEEEDGVFGLSTLVEWLSGMSSSFKPTVRSARLLQGRQTSQFQIKRS</sequence>